<dbReference type="GO" id="GO:0005634">
    <property type="term" value="C:nucleus"/>
    <property type="evidence" value="ECO:0007669"/>
    <property type="project" value="UniProtKB-SubCell"/>
</dbReference>
<dbReference type="SUPFAM" id="SSF57903">
    <property type="entry name" value="FYVE/PHD zinc finger"/>
    <property type="match status" value="1"/>
</dbReference>
<keyword evidence="5" id="KW-0539">Nucleus</keyword>
<organism evidence="7 8">
    <name type="scientific">Cinchona calisaya</name>
    <dbReference type="NCBI Taxonomy" id="153742"/>
    <lineage>
        <taxon>Eukaryota</taxon>
        <taxon>Viridiplantae</taxon>
        <taxon>Streptophyta</taxon>
        <taxon>Embryophyta</taxon>
        <taxon>Tracheophyta</taxon>
        <taxon>Spermatophyta</taxon>
        <taxon>Magnoliopsida</taxon>
        <taxon>eudicotyledons</taxon>
        <taxon>Gunneridae</taxon>
        <taxon>Pentapetalae</taxon>
        <taxon>asterids</taxon>
        <taxon>lamiids</taxon>
        <taxon>Gentianales</taxon>
        <taxon>Rubiaceae</taxon>
        <taxon>Cinchonoideae</taxon>
        <taxon>Cinchoneae</taxon>
        <taxon>Cinchona</taxon>
    </lineage>
</organism>
<dbReference type="GO" id="GO:0008270">
    <property type="term" value="F:zinc ion binding"/>
    <property type="evidence" value="ECO:0007669"/>
    <property type="project" value="UniProtKB-KW"/>
</dbReference>
<evidence type="ECO:0000313" key="7">
    <source>
        <dbReference type="EMBL" id="KAL3529753.1"/>
    </source>
</evidence>
<name>A0ABD3ADX2_9GENT</name>
<proteinExistence type="predicted"/>
<keyword evidence="2" id="KW-0479">Metal-binding</keyword>
<dbReference type="Gene3D" id="3.30.40.10">
    <property type="entry name" value="Zinc/RING finger domain, C3HC4 (zinc finger)"/>
    <property type="match status" value="1"/>
</dbReference>
<evidence type="ECO:0000256" key="1">
    <source>
        <dbReference type="ARBA" id="ARBA00004123"/>
    </source>
</evidence>
<keyword evidence="4" id="KW-0862">Zinc</keyword>
<keyword evidence="3" id="KW-0863">Zinc-finger</keyword>
<keyword evidence="8" id="KW-1185">Reference proteome</keyword>
<dbReference type="PANTHER" id="PTHR46309">
    <property type="entry name" value="PHD FINGER PROTEIN 12"/>
    <property type="match status" value="1"/>
</dbReference>
<dbReference type="PANTHER" id="PTHR46309:SF1">
    <property type="entry name" value="PHD FINGER PROTEIN 12"/>
    <property type="match status" value="1"/>
</dbReference>
<sequence length="203" mass="22586">MSKDYLDAVYVDHQGRTYRSVTLAYKKLKQMVEDGTTDAKAISAFSPIPEDKLSLLYRITKEKGKKCKKKPKVGGNQENDGFKVYNGKRTLLAWMIDLGTVSPGGKVVSYFDFEAHAGSTLGRPDKNIYLESGHSLLQCMIESWTKQELNHDIQVHLVNVHDDPSDDICSICGNGGDLICCDGCPSTFHPSWLQIQSRGLTIL</sequence>
<comment type="subcellular location">
    <subcellularLocation>
        <location evidence="1">Nucleus</location>
    </subcellularLocation>
</comment>
<evidence type="ECO:0000259" key="6">
    <source>
        <dbReference type="Pfam" id="PF16135"/>
    </source>
</evidence>
<dbReference type="Pfam" id="PF16135">
    <property type="entry name" value="TDBD"/>
    <property type="match status" value="1"/>
</dbReference>
<evidence type="ECO:0000256" key="5">
    <source>
        <dbReference type="ARBA" id="ARBA00023242"/>
    </source>
</evidence>
<protein>
    <recommendedName>
        <fullName evidence="6">Tify domain-containing protein</fullName>
    </recommendedName>
</protein>
<reference evidence="7 8" key="1">
    <citation type="submission" date="2024-11" db="EMBL/GenBank/DDBJ databases">
        <title>A near-complete genome assembly of Cinchona calisaya.</title>
        <authorList>
            <person name="Lian D.C."/>
            <person name="Zhao X.W."/>
            <person name="Wei L."/>
        </authorList>
    </citation>
    <scope>NUCLEOTIDE SEQUENCE [LARGE SCALE GENOMIC DNA]</scope>
    <source>
        <tissue evidence="7">Nenye</tissue>
    </source>
</reference>
<evidence type="ECO:0000256" key="3">
    <source>
        <dbReference type="ARBA" id="ARBA00022771"/>
    </source>
</evidence>
<feature type="domain" description="Tify" evidence="6">
    <location>
        <begin position="106"/>
        <end position="142"/>
    </location>
</feature>
<accession>A0ABD3ADX2</accession>
<gene>
    <name evidence="7" type="ORF">ACH5RR_009075</name>
</gene>
<evidence type="ECO:0000256" key="4">
    <source>
        <dbReference type="ARBA" id="ARBA00022833"/>
    </source>
</evidence>
<dbReference type="InterPro" id="IPR032308">
    <property type="entry name" value="TDBD"/>
</dbReference>
<dbReference type="InterPro" id="IPR013083">
    <property type="entry name" value="Znf_RING/FYVE/PHD"/>
</dbReference>
<dbReference type="InterPro" id="IPR011011">
    <property type="entry name" value="Znf_FYVE_PHD"/>
</dbReference>
<evidence type="ECO:0000256" key="2">
    <source>
        <dbReference type="ARBA" id="ARBA00022723"/>
    </source>
</evidence>
<comment type="caution">
    <text evidence="7">The sequence shown here is derived from an EMBL/GenBank/DDBJ whole genome shotgun (WGS) entry which is preliminary data.</text>
</comment>
<dbReference type="EMBL" id="JBJUIK010000004">
    <property type="protein sequence ID" value="KAL3529753.1"/>
    <property type="molecule type" value="Genomic_DNA"/>
</dbReference>
<dbReference type="Proteomes" id="UP001630127">
    <property type="component" value="Unassembled WGS sequence"/>
</dbReference>
<dbReference type="AlphaFoldDB" id="A0ABD3ADX2"/>
<evidence type="ECO:0000313" key="8">
    <source>
        <dbReference type="Proteomes" id="UP001630127"/>
    </source>
</evidence>
<dbReference type="InterPro" id="IPR042163">
    <property type="entry name" value="PHF12"/>
</dbReference>